<keyword evidence="2" id="KW-1185">Reference proteome</keyword>
<sequence>MDPHTCKNDMDVDGAAQVVNVPLKHVMGHHERWLKTSEPSLVAIASLLP</sequence>
<evidence type="ECO:0000313" key="1">
    <source>
        <dbReference type="EMBL" id="WAQ82695.1"/>
    </source>
</evidence>
<evidence type="ECO:0000313" key="2">
    <source>
        <dbReference type="Proteomes" id="UP001164743"/>
    </source>
</evidence>
<dbReference type="RefSeq" id="XP_053018250.1">
    <property type="nucleotide sequence ID" value="XM_053167582.1"/>
</dbReference>
<gene>
    <name evidence="1" type="ORF">PtA15_3A59</name>
</gene>
<protein>
    <submittedName>
        <fullName evidence="1">Uncharacterized protein</fullName>
    </submittedName>
</protein>
<organism evidence="1 2">
    <name type="scientific">Puccinia triticina</name>
    <dbReference type="NCBI Taxonomy" id="208348"/>
    <lineage>
        <taxon>Eukaryota</taxon>
        <taxon>Fungi</taxon>
        <taxon>Dikarya</taxon>
        <taxon>Basidiomycota</taxon>
        <taxon>Pucciniomycotina</taxon>
        <taxon>Pucciniomycetes</taxon>
        <taxon>Pucciniales</taxon>
        <taxon>Pucciniaceae</taxon>
        <taxon>Puccinia</taxon>
    </lineage>
</organism>
<dbReference type="Proteomes" id="UP001164743">
    <property type="component" value="Chromosome 3A"/>
</dbReference>
<dbReference type="EMBL" id="CP110423">
    <property type="protein sequence ID" value="WAQ82695.1"/>
    <property type="molecule type" value="Genomic_DNA"/>
</dbReference>
<proteinExistence type="predicted"/>
<reference evidence="1" key="1">
    <citation type="submission" date="2022-10" db="EMBL/GenBank/DDBJ databases">
        <title>Puccinia triticina Genome sequencing and assembly.</title>
        <authorList>
            <person name="Li C."/>
        </authorList>
    </citation>
    <scope>NUCLEOTIDE SEQUENCE</scope>
    <source>
        <strain evidence="1">Pt15</strain>
    </source>
</reference>
<dbReference type="GeneID" id="77808466"/>
<name>A0ABY7CD56_9BASI</name>
<accession>A0ABY7CD56</accession>